<evidence type="ECO:0000313" key="2">
    <source>
        <dbReference type="EMBL" id="GAD18937.1"/>
    </source>
</evidence>
<protein>
    <recommendedName>
        <fullName evidence="1">ISXO2-like transposase domain-containing protein</fullName>
    </recommendedName>
</protein>
<dbReference type="eggNOG" id="COG3677">
    <property type="taxonomic scope" value="Bacteria"/>
</dbReference>
<dbReference type="AlphaFoldDB" id="T1DVY4"/>
<dbReference type="InterPro" id="IPR024445">
    <property type="entry name" value="Tnp_ISXO2-like"/>
</dbReference>
<dbReference type="EMBL" id="BASD01000010">
    <property type="protein sequence ID" value="GAD18937.1"/>
    <property type="molecule type" value="Genomic_DNA"/>
</dbReference>
<reference evidence="2 3" key="1">
    <citation type="journal article" date="2013" name="Genome Announc.">
        <title>Draft Genome Sequence of Helicobacter fennelliae Strain MRY12-0050, Isolated from a Bacteremia Patient.</title>
        <authorList>
            <person name="Rimbara E."/>
            <person name="Matsui M."/>
            <person name="Mori S."/>
            <person name="Suzuki S."/>
            <person name="Suzuki M."/>
            <person name="Kim H."/>
            <person name="Sekizuka T."/>
            <person name="Kuroda M."/>
            <person name="Shibayama K."/>
        </authorList>
    </citation>
    <scope>NUCLEOTIDE SEQUENCE [LARGE SCALE GENOMIC DNA]</scope>
    <source>
        <strain evidence="2 3">MRY12-0050</strain>
    </source>
</reference>
<dbReference type="Pfam" id="PF12762">
    <property type="entry name" value="DDE_Tnp_IS1595"/>
    <property type="match status" value="1"/>
</dbReference>
<gene>
    <name evidence="2" type="ORF">HFN_0068</name>
</gene>
<proteinExistence type="predicted"/>
<name>T1DVY4_9HELI</name>
<comment type="caution">
    <text evidence="2">The sequence shown here is derived from an EMBL/GenBank/DDBJ whole genome shotgun (WGS) entry which is preliminary data.</text>
</comment>
<feature type="domain" description="ISXO2-like transposase" evidence="1">
    <location>
        <begin position="40"/>
        <end position="194"/>
    </location>
</feature>
<sequence>MIEKYSLRKTAEICGISTRTAFTWRHKILDALQKMQDKVRLDGVVEADETFLPLSFKGHHKNFNLPRLAKHRGEPATRRGLSKEQVCISCGVNLNGLSISKISNLGKPKLQDIEKVLINKIQKDSILVTDSFRAYLKLAKDMNLSHIRIPRNHYKIGAFNIQTINSYHSRLKNMLIHSFKGVSTKYLNNYLVYNNFVNFAKESRSGKEQILLDRIINTECLSKSVNIANRPAVPLPQAS</sequence>
<dbReference type="Proteomes" id="UP000018143">
    <property type="component" value="Unassembled WGS sequence"/>
</dbReference>
<dbReference type="NCBIfam" id="NF033547">
    <property type="entry name" value="transpos_IS1595"/>
    <property type="match status" value="1"/>
</dbReference>
<evidence type="ECO:0000313" key="3">
    <source>
        <dbReference type="Proteomes" id="UP000018143"/>
    </source>
</evidence>
<accession>T1DVY4</accession>
<evidence type="ECO:0000259" key="1">
    <source>
        <dbReference type="SMART" id="SM01126"/>
    </source>
</evidence>
<organism evidence="2 3">
    <name type="scientific">Helicobacter fennelliae MRY12-0050</name>
    <dbReference type="NCBI Taxonomy" id="1325130"/>
    <lineage>
        <taxon>Bacteria</taxon>
        <taxon>Pseudomonadati</taxon>
        <taxon>Campylobacterota</taxon>
        <taxon>Epsilonproteobacteria</taxon>
        <taxon>Campylobacterales</taxon>
        <taxon>Helicobacteraceae</taxon>
        <taxon>Helicobacter</taxon>
    </lineage>
</organism>
<dbReference type="SMART" id="SM01126">
    <property type="entry name" value="DDE_Tnp_IS1595"/>
    <property type="match status" value="1"/>
</dbReference>
<keyword evidence="3" id="KW-1185">Reference proteome</keyword>